<protein>
    <recommendedName>
        <fullName evidence="1">Protein Gp5 N-terminal OB-fold domain-containing protein</fullName>
    </recommendedName>
</protein>
<evidence type="ECO:0000313" key="2">
    <source>
        <dbReference type="EMBL" id="GAG46603.1"/>
    </source>
</evidence>
<dbReference type="SUPFAM" id="SSF69255">
    <property type="entry name" value="gp5 N-terminal domain-like"/>
    <property type="match status" value="1"/>
</dbReference>
<dbReference type="InterPro" id="IPR009590">
    <property type="entry name" value="Gp5_OB_N"/>
</dbReference>
<name>X0YD26_9ZZZZ</name>
<feature type="non-terminal residue" evidence="2">
    <location>
        <position position="161"/>
    </location>
</feature>
<dbReference type="AlphaFoldDB" id="X0YD26"/>
<dbReference type="EMBL" id="BARS01056876">
    <property type="protein sequence ID" value="GAG46603.1"/>
    <property type="molecule type" value="Genomic_DNA"/>
</dbReference>
<feature type="domain" description="Protein Gp5 N-terminal OB-fold" evidence="1">
    <location>
        <begin position="1"/>
        <end position="100"/>
    </location>
</feature>
<dbReference type="Pfam" id="PF06714">
    <property type="entry name" value="Gp5_OB"/>
    <property type="match status" value="1"/>
</dbReference>
<comment type="caution">
    <text evidence="2">The sequence shown here is derived from an EMBL/GenBank/DDBJ whole genome shotgun (WGS) entry which is preliminary data.</text>
</comment>
<accession>X0YD26</accession>
<dbReference type="Gene3D" id="2.40.50.260">
    <property type="entry name" value="Nucleic acid-binding protein domain"/>
    <property type="match status" value="1"/>
</dbReference>
<evidence type="ECO:0000259" key="1">
    <source>
        <dbReference type="Pfam" id="PF06714"/>
    </source>
</evidence>
<reference evidence="2" key="1">
    <citation type="journal article" date="2014" name="Front. Microbiol.">
        <title>High frequency of phylogenetically diverse reductive dehalogenase-homologous genes in deep subseafloor sedimentary metagenomes.</title>
        <authorList>
            <person name="Kawai M."/>
            <person name="Futagami T."/>
            <person name="Toyoda A."/>
            <person name="Takaki Y."/>
            <person name="Nishi S."/>
            <person name="Hori S."/>
            <person name="Arai W."/>
            <person name="Tsubouchi T."/>
            <person name="Morono Y."/>
            <person name="Uchiyama I."/>
            <person name="Ito T."/>
            <person name="Fujiyama A."/>
            <person name="Inagaki F."/>
            <person name="Takami H."/>
        </authorList>
    </citation>
    <scope>NUCLEOTIDE SEQUENCE</scope>
    <source>
        <strain evidence="2">Expedition CK06-06</strain>
    </source>
</reference>
<gene>
    <name evidence="2" type="ORF">S01H1_83609</name>
</gene>
<sequence length="161" mass="17292">WAYPMQPIQSAAMSGIGYSPIGPVEGTWVVGFFRDGENAQDPVMLGTIGGIPQNFPGSDGFNDPNQVYPLSNLNFHGLGEPDTNRLARTIGTDILGRDSKEHPVVTQKLSTTPLFDESTGTPIPYPGVPIESEGGDIRRIPKALAEGNFWVEPPTDAPFTP</sequence>
<feature type="non-terminal residue" evidence="2">
    <location>
        <position position="1"/>
    </location>
</feature>
<organism evidence="2">
    <name type="scientific">marine sediment metagenome</name>
    <dbReference type="NCBI Taxonomy" id="412755"/>
    <lineage>
        <taxon>unclassified sequences</taxon>
        <taxon>metagenomes</taxon>
        <taxon>ecological metagenomes</taxon>
    </lineage>
</organism>
<proteinExistence type="predicted"/>